<gene>
    <name evidence="2" type="ORF">PHISCL_10337</name>
</gene>
<keyword evidence="3" id="KW-1185">Reference proteome</keyword>
<sequence length="73" mass="8216">MIVPEFEEAIGGHWPEDARHGGRSSGGPLETGPPKQQRSSKQRVGRSGLRDPNSLMILPQVHLRKPCYDFYFL</sequence>
<dbReference type="AlphaFoldDB" id="A0A3A2Z389"/>
<evidence type="ECO:0000256" key="1">
    <source>
        <dbReference type="SAM" id="MobiDB-lite"/>
    </source>
</evidence>
<dbReference type="Proteomes" id="UP000266188">
    <property type="component" value="Unassembled WGS sequence"/>
</dbReference>
<reference evidence="3" key="1">
    <citation type="submission" date="2017-02" db="EMBL/GenBank/DDBJ databases">
        <authorList>
            <person name="Tafer H."/>
            <person name="Lopandic K."/>
        </authorList>
    </citation>
    <scope>NUCLEOTIDE SEQUENCE [LARGE SCALE GENOMIC DNA]</scope>
    <source>
        <strain evidence="3">CBS 366.77</strain>
    </source>
</reference>
<accession>A0A3A2Z389</accession>
<dbReference type="OrthoDB" id="2437458at2759"/>
<evidence type="ECO:0000313" key="3">
    <source>
        <dbReference type="Proteomes" id="UP000266188"/>
    </source>
</evidence>
<dbReference type="EMBL" id="MVGC01001159">
    <property type="protein sequence ID" value="RJE17326.1"/>
    <property type="molecule type" value="Genomic_DNA"/>
</dbReference>
<proteinExistence type="predicted"/>
<organism evidence="2 3">
    <name type="scientific">Aspergillus sclerotialis</name>
    <dbReference type="NCBI Taxonomy" id="2070753"/>
    <lineage>
        <taxon>Eukaryota</taxon>
        <taxon>Fungi</taxon>
        <taxon>Dikarya</taxon>
        <taxon>Ascomycota</taxon>
        <taxon>Pezizomycotina</taxon>
        <taxon>Eurotiomycetes</taxon>
        <taxon>Eurotiomycetidae</taxon>
        <taxon>Eurotiales</taxon>
        <taxon>Aspergillaceae</taxon>
        <taxon>Aspergillus</taxon>
        <taxon>Aspergillus subgen. Polypaecilum</taxon>
    </lineage>
</organism>
<protein>
    <submittedName>
        <fullName evidence="2">Uncharacterized protein</fullName>
    </submittedName>
</protein>
<comment type="caution">
    <text evidence="2">The sequence shown here is derived from an EMBL/GenBank/DDBJ whole genome shotgun (WGS) entry which is preliminary data.</text>
</comment>
<evidence type="ECO:0000313" key="2">
    <source>
        <dbReference type="EMBL" id="RJE17326.1"/>
    </source>
</evidence>
<name>A0A3A2Z389_9EURO</name>
<feature type="region of interest" description="Disordered" evidence="1">
    <location>
        <begin position="1"/>
        <end position="52"/>
    </location>
</feature>